<keyword evidence="3" id="KW-1185">Reference proteome</keyword>
<evidence type="ECO:0000259" key="1">
    <source>
        <dbReference type="Pfam" id="PF00149"/>
    </source>
</evidence>
<dbReference type="EMBL" id="QKRX01000008">
    <property type="protein sequence ID" value="RAU17659.1"/>
    <property type="molecule type" value="Genomic_DNA"/>
</dbReference>
<dbReference type="SUPFAM" id="SSF56300">
    <property type="entry name" value="Metallo-dependent phosphatases"/>
    <property type="match status" value="1"/>
</dbReference>
<dbReference type="AlphaFoldDB" id="A0A364NKK0"/>
<protein>
    <submittedName>
        <fullName evidence="2">Serine/threonine protein phosphatase</fullName>
    </submittedName>
</protein>
<name>A0A364NKK0_9GAMM</name>
<accession>A0A364NKK0</accession>
<dbReference type="InterPro" id="IPR004843">
    <property type="entry name" value="Calcineurin-like_PHP"/>
</dbReference>
<reference evidence="2 3" key="1">
    <citation type="submission" date="2018-06" db="EMBL/GenBank/DDBJ databases">
        <title>Nitrincola tibetense sp. nov., isolated from Lake XuguoCo on Tibetan Plateau.</title>
        <authorList>
            <person name="Xing P."/>
        </authorList>
    </citation>
    <scope>NUCLEOTIDE SEQUENCE [LARGE SCALE GENOMIC DNA]</scope>
    <source>
        <strain evidence="3">xg18</strain>
    </source>
</reference>
<dbReference type="RefSeq" id="WP_112159510.1">
    <property type="nucleotide sequence ID" value="NZ_QKRX01000008.1"/>
</dbReference>
<dbReference type="GO" id="GO:0016791">
    <property type="term" value="F:phosphatase activity"/>
    <property type="evidence" value="ECO:0007669"/>
    <property type="project" value="TreeGrafter"/>
</dbReference>
<dbReference type="GO" id="GO:0005737">
    <property type="term" value="C:cytoplasm"/>
    <property type="evidence" value="ECO:0007669"/>
    <property type="project" value="TreeGrafter"/>
</dbReference>
<dbReference type="PANTHER" id="PTHR42850">
    <property type="entry name" value="METALLOPHOSPHOESTERASE"/>
    <property type="match status" value="1"/>
</dbReference>
<dbReference type="OrthoDB" id="9807890at2"/>
<sequence length="325" mass="38321">MSERAFKGYDLIGDIHGCALSLRILLTRMGYTQSKGVYSHPERQAIFVGDIIDRGPHIREALHLVRDMVDAGHAQIIMGNHEYNYLCYLTPAPSGFAQAYLRSHTPRHERILEQTLQQLANYPEDQRAFLQWFEQMPLFLDMDRFRIVHACWHQQMIDRFIEMNGGNRMKRGFLFRSAVQDSLEYTIIDRLLRGTHLKLPNDEVMISRDGFERHFFRTKFWVRDPYYLVDVVFQPDPLPSHLARLPLSREQRADLICYREDQKPLFIGHYWCQGEPEPLAPNIACLDYSAVKYGKLVAYRMDDEVRIQKDKFVWVDVAREFVFSD</sequence>
<dbReference type="Proteomes" id="UP000250744">
    <property type="component" value="Unassembled WGS sequence"/>
</dbReference>
<dbReference type="InterPro" id="IPR029052">
    <property type="entry name" value="Metallo-depent_PP-like"/>
</dbReference>
<dbReference type="Gene3D" id="3.60.21.10">
    <property type="match status" value="1"/>
</dbReference>
<dbReference type="InterPro" id="IPR050126">
    <property type="entry name" value="Ap4A_hydrolase"/>
</dbReference>
<organism evidence="2 3">
    <name type="scientific">Nitrincola tibetensis</name>
    <dbReference type="NCBI Taxonomy" id="2219697"/>
    <lineage>
        <taxon>Bacteria</taxon>
        <taxon>Pseudomonadati</taxon>
        <taxon>Pseudomonadota</taxon>
        <taxon>Gammaproteobacteria</taxon>
        <taxon>Oceanospirillales</taxon>
        <taxon>Oceanospirillaceae</taxon>
        <taxon>Nitrincola</taxon>
    </lineage>
</organism>
<evidence type="ECO:0000313" key="3">
    <source>
        <dbReference type="Proteomes" id="UP000250744"/>
    </source>
</evidence>
<dbReference type="PANTHER" id="PTHR42850:SF7">
    <property type="entry name" value="BIS(5'-NUCLEOSYL)-TETRAPHOSPHATASE PRPE [ASYMMETRICAL]"/>
    <property type="match status" value="1"/>
</dbReference>
<comment type="caution">
    <text evidence="2">The sequence shown here is derived from an EMBL/GenBank/DDBJ whole genome shotgun (WGS) entry which is preliminary data.</text>
</comment>
<evidence type="ECO:0000313" key="2">
    <source>
        <dbReference type="EMBL" id="RAU17659.1"/>
    </source>
</evidence>
<gene>
    <name evidence="2" type="ORF">DN062_11705</name>
</gene>
<dbReference type="Pfam" id="PF00149">
    <property type="entry name" value="Metallophos"/>
    <property type="match status" value="1"/>
</dbReference>
<proteinExistence type="predicted"/>
<feature type="domain" description="Calcineurin-like phosphoesterase" evidence="1">
    <location>
        <begin position="11"/>
        <end position="166"/>
    </location>
</feature>